<protein>
    <recommendedName>
        <fullName evidence="3">DUF1985 domain-containing protein</fullName>
    </recommendedName>
</protein>
<dbReference type="KEGG" id="eus:EUTSA_v10000512mg"/>
<sequence length="88" mass="10248">MCVAYFLSSIINGKTKIGKGTPSVDPLFLRIVDLEACRRFRWGKYSFDVNMKEIEHTIRHFKVVIERDAWTFPSFVTPLDLCHIIKNS</sequence>
<dbReference type="AlphaFoldDB" id="V4LVI3"/>
<gene>
    <name evidence="1" type="ORF">EUTSA_v10000512mg</name>
</gene>
<evidence type="ECO:0000313" key="2">
    <source>
        <dbReference type="Proteomes" id="UP000030689"/>
    </source>
</evidence>
<dbReference type="Proteomes" id="UP000030689">
    <property type="component" value="Unassembled WGS sequence"/>
</dbReference>
<dbReference type="EMBL" id="KI517426">
    <property type="protein sequence ID" value="ESQ46487.1"/>
    <property type="molecule type" value="Genomic_DNA"/>
</dbReference>
<keyword evidence="2" id="KW-1185">Reference proteome</keyword>
<reference evidence="1 2" key="1">
    <citation type="journal article" date="2013" name="Front. Plant Sci.">
        <title>The Reference Genome of the Halophytic Plant Eutrema salsugineum.</title>
        <authorList>
            <person name="Yang R."/>
            <person name="Jarvis D.E."/>
            <person name="Chen H."/>
            <person name="Beilstein M.A."/>
            <person name="Grimwood J."/>
            <person name="Jenkins J."/>
            <person name="Shu S."/>
            <person name="Prochnik S."/>
            <person name="Xin M."/>
            <person name="Ma C."/>
            <person name="Schmutz J."/>
            <person name="Wing R.A."/>
            <person name="Mitchell-Olds T."/>
            <person name="Schumaker K.S."/>
            <person name="Wang X."/>
        </authorList>
    </citation>
    <scope>NUCLEOTIDE SEQUENCE [LARGE SCALE GENOMIC DNA]</scope>
</reference>
<dbReference type="Gramene" id="ESQ46487">
    <property type="protein sequence ID" value="ESQ46487"/>
    <property type="gene ID" value="EUTSA_v10000512mg"/>
</dbReference>
<accession>V4LVI3</accession>
<evidence type="ECO:0000313" key="1">
    <source>
        <dbReference type="EMBL" id="ESQ46487.1"/>
    </source>
</evidence>
<name>V4LVI3_EUTSA</name>
<proteinExistence type="predicted"/>
<evidence type="ECO:0008006" key="3">
    <source>
        <dbReference type="Google" id="ProtNLM"/>
    </source>
</evidence>
<organism evidence="1 2">
    <name type="scientific">Eutrema salsugineum</name>
    <name type="common">Saltwater cress</name>
    <name type="synonym">Sisymbrium salsugineum</name>
    <dbReference type="NCBI Taxonomy" id="72664"/>
    <lineage>
        <taxon>Eukaryota</taxon>
        <taxon>Viridiplantae</taxon>
        <taxon>Streptophyta</taxon>
        <taxon>Embryophyta</taxon>
        <taxon>Tracheophyta</taxon>
        <taxon>Spermatophyta</taxon>
        <taxon>Magnoliopsida</taxon>
        <taxon>eudicotyledons</taxon>
        <taxon>Gunneridae</taxon>
        <taxon>Pentapetalae</taxon>
        <taxon>rosids</taxon>
        <taxon>malvids</taxon>
        <taxon>Brassicales</taxon>
        <taxon>Brassicaceae</taxon>
        <taxon>Eutremeae</taxon>
        <taxon>Eutrema</taxon>
    </lineage>
</organism>